<dbReference type="SMART" id="SM00347">
    <property type="entry name" value="HTH_MARR"/>
    <property type="match status" value="1"/>
</dbReference>
<dbReference type="PANTHER" id="PTHR33164:SF99">
    <property type="entry name" value="MARR FAMILY REGULATORY PROTEIN"/>
    <property type="match status" value="1"/>
</dbReference>
<evidence type="ECO:0000259" key="1">
    <source>
        <dbReference type="SMART" id="SM00347"/>
    </source>
</evidence>
<evidence type="ECO:0000313" key="3">
    <source>
        <dbReference type="Proteomes" id="UP000280008"/>
    </source>
</evidence>
<dbReference type="InterPro" id="IPR039422">
    <property type="entry name" value="MarR/SlyA-like"/>
</dbReference>
<keyword evidence="2" id="KW-0238">DNA-binding</keyword>
<sequence length="144" mass="15464">MSDDEGPLTRDELDVWHAFKRASEAVTAAVERDLLATTGLTGAEFGVLDRLRLSDGAMRQADLAASMGWQKSRLSHQLSRMQDRGLVTRELHTPSSATAALTTEGSRAIAAALPVHARAVRAHLVDALPVAQRETLLAALRSLA</sequence>
<gene>
    <name evidence="2" type="ORF">C8E83_3120</name>
</gene>
<dbReference type="EMBL" id="RBKS01000001">
    <property type="protein sequence ID" value="RKR75956.1"/>
    <property type="molecule type" value="Genomic_DNA"/>
</dbReference>
<dbReference type="OrthoDB" id="8635520at2"/>
<organism evidence="2 3">
    <name type="scientific">Frondihabitans australicus</name>
    <dbReference type="NCBI Taxonomy" id="386892"/>
    <lineage>
        <taxon>Bacteria</taxon>
        <taxon>Bacillati</taxon>
        <taxon>Actinomycetota</taxon>
        <taxon>Actinomycetes</taxon>
        <taxon>Micrococcales</taxon>
        <taxon>Microbacteriaceae</taxon>
        <taxon>Frondihabitans</taxon>
    </lineage>
</organism>
<dbReference type="GO" id="GO:0003677">
    <property type="term" value="F:DNA binding"/>
    <property type="evidence" value="ECO:0007669"/>
    <property type="project" value="UniProtKB-KW"/>
</dbReference>
<dbReference type="PANTHER" id="PTHR33164">
    <property type="entry name" value="TRANSCRIPTIONAL REGULATOR, MARR FAMILY"/>
    <property type="match status" value="1"/>
</dbReference>
<dbReference type="Gene3D" id="1.10.10.10">
    <property type="entry name" value="Winged helix-like DNA-binding domain superfamily/Winged helix DNA-binding domain"/>
    <property type="match status" value="1"/>
</dbReference>
<dbReference type="Pfam" id="PF24034">
    <property type="entry name" value="DUF7343"/>
    <property type="match status" value="1"/>
</dbReference>
<name>A0A495ILC1_9MICO</name>
<comment type="caution">
    <text evidence="2">The sequence shown here is derived from an EMBL/GenBank/DDBJ whole genome shotgun (WGS) entry which is preliminary data.</text>
</comment>
<dbReference type="InterPro" id="IPR000835">
    <property type="entry name" value="HTH_MarR-typ"/>
</dbReference>
<dbReference type="InterPro" id="IPR036390">
    <property type="entry name" value="WH_DNA-bd_sf"/>
</dbReference>
<dbReference type="InterPro" id="IPR055767">
    <property type="entry name" value="DUF7343"/>
</dbReference>
<accession>A0A495ILC1</accession>
<dbReference type="RefSeq" id="WP_121370809.1">
    <property type="nucleotide sequence ID" value="NZ_RBKS01000001.1"/>
</dbReference>
<protein>
    <submittedName>
        <fullName evidence="2">DNA-binding MarR family transcriptional regulator</fullName>
    </submittedName>
</protein>
<feature type="domain" description="HTH marR-type" evidence="1">
    <location>
        <begin position="33"/>
        <end position="132"/>
    </location>
</feature>
<dbReference type="GO" id="GO:0006950">
    <property type="term" value="P:response to stress"/>
    <property type="evidence" value="ECO:0007669"/>
    <property type="project" value="TreeGrafter"/>
</dbReference>
<evidence type="ECO:0000313" key="2">
    <source>
        <dbReference type="EMBL" id="RKR75956.1"/>
    </source>
</evidence>
<dbReference type="GO" id="GO:0003700">
    <property type="term" value="F:DNA-binding transcription factor activity"/>
    <property type="evidence" value="ECO:0007669"/>
    <property type="project" value="InterPro"/>
</dbReference>
<dbReference type="SUPFAM" id="SSF46785">
    <property type="entry name" value="Winged helix' DNA-binding domain"/>
    <property type="match status" value="1"/>
</dbReference>
<proteinExistence type="predicted"/>
<dbReference type="AlphaFoldDB" id="A0A495ILC1"/>
<keyword evidence="3" id="KW-1185">Reference proteome</keyword>
<dbReference type="Proteomes" id="UP000280008">
    <property type="component" value="Unassembled WGS sequence"/>
</dbReference>
<dbReference type="InterPro" id="IPR036388">
    <property type="entry name" value="WH-like_DNA-bd_sf"/>
</dbReference>
<reference evidence="2 3" key="1">
    <citation type="submission" date="2018-10" db="EMBL/GenBank/DDBJ databases">
        <title>Sequencing the genomes of 1000 actinobacteria strains.</title>
        <authorList>
            <person name="Klenk H.-P."/>
        </authorList>
    </citation>
    <scope>NUCLEOTIDE SEQUENCE [LARGE SCALE GENOMIC DNA]</scope>
    <source>
        <strain evidence="2 3">DSM 17894</strain>
    </source>
</reference>